<evidence type="ECO:0000256" key="14">
    <source>
        <dbReference type="SAM" id="MobiDB-lite"/>
    </source>
</evidence>
<evidence type="ECO:0000256" key="2">
    <source>
        <dbReference type="ARBA" id="ARBA00001947"/>
    </source>
</evidence>
<comment type="catalytic activity">
    <reaction evidence="1">
        <text>[E2 ubiquitin-conjugating enzyme]-S-ubiquitinyl-L-cysteine + [acceptor protein]-L-lysine = [E2 ubiquitin-conjugating enzyme]-L-cysteine + [acceptor protein]-N(6)-ubiquitinyl-L-lysine.</text>
        <dbReference type="EC" id="2.3.2.31"/>
    </reaction>
</comment>
<evidence type="ECO:0000256" key="1">
    <source>
        <dbReference type="ARBA" id="ARBA00001798"/>
    </source>
</evidence>
<dbReference type="Pfam" id="PF01485">
    <property type="entry name" value="IBR"/>
    <property type="match status" value="1"/>
</dbReference>
<evidence type="ECO:0000313" key="18">
    <source>
        <dbReference type="Proteomes" id="UP000813462"/>
    </source>
</evidence>
<evidence type="ECO:0000256" key="8">
    <source>
        <dbReference type="ARBA" id="ARBA00022723"/>
    </source>
</evidence>
<keyword evidence="8" id="KW-0479">Metal-binding</keyword>
<comment type="similarity">
    <text evidence="5">Belongs to the RBR family. Ariadne subfamily.</text>
</comment>
<dbReference type="GO" id="GO:0016567">
    <property type="term" value="P:protein ubiquitination"/>
    <property type="evidence" value="ECO:0007669"/>
    <property type="project" value="InterPro"/>
</dbReference>
<dbReference type="EMBL" id="JAEACU010000001">
    <property type="protein sequence ID" value="KAH7547014.1"/>
    <property type="molecule type" value="Genomic_DNA"/>
</dbReference>
<evidence type="ECO:0000256" key="3">
    <source>
        <dbReference type="ARBA" id="ARBA00003976"/>
    </source>
</evidence>
<dbReference type="GO" id="GO:0061630">
    <property type="term" value="F:ubiquitin protein ligase activity"/>
    <property type="evidence" value="ECO:0007669"/>
    <property type="project" value="UniProtKB-EC"/>
</dbReference>
<organism evidence="17 18">
    <name type="scientific">Ziziphus jujuba var. spinosa</name>
    <dbReference type="NCBI Taxonomy" id="714518"/>
    <lineage>
        <taxon>Eukaryota</taxon>
        <taxon>Viridiplantae</taxon>
        <taxon>Streptophyta</taxon>
        <taxon>Embryophyta</taxon>
        <taxon>Tracheophyta</taxon>
        <taxon>Spermatophyta</taxon>
        <taxon>Magnoliopsida</taxon>
        <taxon>eudicotyledons</taxon>
        <taxon>Gunneridae</taxon>
        <taxon>Pentapetalae</taxon>
        <taxon>rosids</taxon>
        <taxon>fabids</taxon>
        <taxon>Rosales</taxon>
        <taxon>Rhamnaceae</taxon>
        <taxon>Paliureae</taxon>
        <taxon>Ziziphus</taxon>
    </lineage>
</organism>
<dbReference type="Proteomes" id="UP000813462">
    <property type="component" value="Unassembled WGS sequence"/>
</dbReference>
<evidence type="ECO:0000259" key="16">
    <source>
        <dbReference type="PROSITE" id="PS51873"/>
    </source>
</evidence>
<comment type="caution">
    <text evidence="17">The sequence shown here is derived from an EMBL/GenBank/DDBJ whole genome shotgun (WGS) entry which is preliminary data.</text>
</comment>
<proteinExistence type="inferred from homology"/>
<evidence type="ECO:0000256" key="4">
    <source>
        <dbReference type="ARBA" id="ARBA00004906"/>
    </source>
</evidence>
<feature type="compositionally biased region" description="Low complexity" evidence="14">
    <location>
        <begin position="74"/>
        <end position="87"/>
    </location>
</feature>
<evidence type="ECO:0000256" key="5">
    <source>
        <dbReference type="ARBA" id="ARBA00005884"/>
    </source>
</evidence>
<dbReference type="CDD" id="cd22582">
    <property type="entry name" value="BRcat_RBR_unk"/>
    <property type="match status" value="1"/>
</dbReference>
<keyword evidence="11" id="KW-0833">Ubl conjugation pathway</keyword>
<dbReference type="GO" id="GO:0008270">
    <property type="term" value="F:zinc ion binding"/>
    <property type="evidence" value="ECO:0007669"/>
    <property type="project" value="UniProtKB-KW"/>
</dbReference>
<evidence type="ECO:0000256" key="7">
    <source>
        <dbReference type="ARBA" id="ARBA00022679"/>
    </source>
</evidence>
<evidence type="ECO:0000256" key="13">
    <source>
        <dbReference type="PROSITE-ProRule" id="PRU00175"/>
    </source>
</evidence>
<dbReference type="SMART" id="SM00647">
    <property type="entry name" value="IBR"/>
    <property type="match status" value="1"/>
</dbReference>
<comment type="cofactor">
    <cofactor evidence="2">
        <name>Zn(2+)</name>
        <dbReference type="ChEBI" id="CHEBI:29105"/>
    </cofactor>
</comment>
<protein>
    <recommendedName>
        <fullName evidence="6">RBR-type E3 ubiquitin transferase</fullName>
        <ecNumber evidence="6">2.3.2.31</ecNumber>
    </recommendedName>
</protein>
<dbReference type="InterPro" id="IPR031127">
    <property type="entry name" value="E3_UB_ligase_RBR"/>
</dbReference>
<dbReference type="InterPro" id="IPR044066">
    <property type="entry name" value="TRIAD_supradom"/>
</dbReference>
<dbReference type="InterPro" id="IPR013083">
    <property type="entry name" value="Znf_RING/FYVE/PHD"/>
</dbReference>
<keyword evidence="12" id="KW-0862">Zinc</keyword>
<dbReference type="PANTHER" id="PTHR11685">
    <property type="entry name" value="RBR FAMILY RING FINGER AND IBR DOMAIN-CONTAINING"/>
    <property type="match status" value="1"/>
</dbReference>
<evidence type="ECO:0000256" key="9">
    <source>
        <dbReference type="ARBA" id="ARBA00022737"/>
    </source>
</evidence>
<accession>A0A978W4Y0</accession>
<dbReference type="Gene3D" id="3.30.40.10">
    <property type="entry name" value="Zinc/RING finger domain, C3HC4 (zinc finger)"/>
    <property type="match status" value="1"/>
</dbReference>
<dbReference type="PROSITE" id="PS00518">
    <property type="entry name" value="ZF_RING_1"/>
    <property type="match status" value="1"/>
</dbReference>
<evidence type="ECO:0000313" key="17">
    <source>
        <dbReference type="EMBL" id="KAH7547014.1"/>
    </source>
</evidence>
<feature type="domain" description="RING-type" evidence="16">
    <location>
        <begin position="88"/>
        <end position="301"/>
    </location>
</feature>
<dbReference type="FunFam" id="3.30.40.10:FF:000230">
    <property type="entry name" value="RBR-type E3 ubiquitin transferase"/>
    <property type="match status" value="1"/>
</dbReference>
<evidence type="ECO:0000256" key="11">
    <source>
        <dbReference type="ARBA" id="ARBA00022786"/>
    </source>
</evidence>
<keyword evidence="10 13" id="KW-0863">Zinc-finger</keyword>
<dbReference type="InterPro" id="IPR017907">
    <property type="entry name" value="Znf_RING_CS"/>
</dbReference>
<dbReference type="AlphaFoldDB" id="A0A978W4Y0"/>
<dbReference type="Gene3D" id="1.20.120.1750">
    <property type="match status" value="1"/>
</dbReference>
<comment type="pathway">
    <text evidence="4">Protein modification; protein ubiquitination.</text>
</comment>
<sequence length="301" mass="33435">MEGERSASSGVVDEFYFSALFDENELFPISDEKYAEQLQIQEALVSSAISLKTSTTSGSAAPDRSKNAKCMETGQSSSSSSHGQDSSPPELCLICMDAKPGGEMLRITSCSHSFCNDCVAKYVATKIQDNILKVECPDLKCNGVLEPESCSSIVPKEVFERWENLLCESLILGAEKFYCPFKDCSAVLLDDGKEAVTMSECPNCHRLFCAQCKVSWHGGIECREFQKLGQDEREREDILVVELAKANEWRRCPCCKFYVEKRSGCMHITCSSAIHVDQNGPRFMNAFHYQTSYSGEEAFVG</sequence>
<feature type="domain" description="RING-type" evidence="15">
    <location>
        <begin position="92"/>
        <end position="140"/>
    </location>
</feature>
<dbReference type="InterPro" id="IPR002867">
    <property type="entry name" value="IBR_dom"/>
</dbReference>
<keyword evidence="9" id="KW-0677">Repeat</keyword>
<reference evidence="17" key="1">
    <citation type="journal article" date="2021" name="Front. Plant Sci.">
        <title>Chromosome-Scale Genome Assembly for Chinese Sour Jujube and Insights Into Its Genome Evolution and Domestication Signature.</title>
        <authorList>
            <person name="Shen L.-Y."/>
            <person name="Luo H."/>
            <person name="Wang X.-L."/>
            <person name="Wang X.-M."/>
            <person name="Qiu X.-J."/>
            <person name="Liu H."/>
            <person name="Zhou S.-S."/>
            <person name="Jia K.-H."/>
            <person name="Nie S."/>
            <person name="Bao Y.-T."/>
            <person name="Zhang R.-G."/>
            <person name="Yun Q.-Z."/>
            <person name="Chai Y.-H."/>
            <person name="Lu J.-Y."/>
            <person name="Li Y."/>
            <person name="Zhao S.-W."/>
            <person name="Mao J.-F."/>
            <person name="Jia S.-G."/>
            <person name="Mao Y.-M."/>
        </authorList>
    </citation>
    <scope>NUCLEOTIDE SEQUENCE</scope>
    <source>
        <strain evidence="17">AT0</strain>
        <tissue evidence="17">Leaf</tissue>
    </source>
</reference>
<evidence type="ECO:0000256" key="6">
    <source>
        <dbReference type="ARBA" id="ARBA00012251"/>
    </source>
</evidence>
<dbReference type="InterPro" id="IPR001841">
    <property type="entry name" value="Znf_RING"/>
</dbReference>
<gene>
    <name evidence="17" type="ORF">FEM48_Zijuj01G0262000</name>
</gene>
<evidence type="ECO:0000256" key="10">
    <source>
        <dbReference type="ARBA" id="ARBA00022771"/>
    </source>
</evidence>
<name>A0A978W4Y0_ZIZJJ</name>
<dbReference type="EC" id="2.3.2.31" evidence="6"/>
<evidence type="ECO:0000256" key="12">
    <source>
        <dbReference type="ARBA" id="ARBA00022833"/>
    </source>
</evidence>
<dbReference type="PROSITE" id="PS51873">
    <property type="entry name" value="TRIAD"/>
    <property type="match status" value="1"/>
</dbReference>
<keyword evidence="7" id="KW-0808">Transferase</keyword>
<comment type="function">
    <text evidence="3">Might act as an E3 ubiquitin-protein ligase, or as part of E3 complex, which accepts ubiquitin from specific E2 ubiquitin-conjugating enzymes and then transfers it to substrates.</text>
</comment>
<dbReference type="SMART" id="SM00184">
    <property type="entry name" value="RING"/>
    <property type="match status" value="1"/>
</dbReference>
<feature type="region of interest" description="Disordered" evidence="14">
    <location>
        <begin position="54"/>
        <end position="88"/>
    </location>
</feature>
<dbReference type="SUPFAM" id="SSF57850">
    <property type="entry name" value="RING/U-box"/>
    <property type="match status" value="3"/>
</dbReference>
<dbReference type="PROSITE" id="PS50089">
    <property type="entry name" value="ZF_RING_2"/>
    <property type="match status" value="1"/>
</dbReference>
<evidence type="ECO:0000259" key="15">
    <source>
        <dbReference type="PROSITE" id="PS50089"/>
    </source>
</evidence>